<reference evidence="1 2" key="1">
    <citation type="submission" date="2016-04" db="EMBL/GenBank/DDBJ databases">
        <title>The genome of Intoshia linei affirms orthonectids as highly simplified spiralians.</title>
        <authorList>
            <person name="Mikhailov K.V."/>
            <person name="Slusarev G.S."/>
            <person name="Nikitin M.A."/>
            <person name="Logacheva M.D."/>
            <person name="Penin A."/>
            <person name="Aleoshin V."/>
            <person name="Panchin Y.V."/>
        </authorList>
    </citation>
    <scope>NUCLEOTIDE SEQUENCE [LARGE SCALE GENOMIC DNA]</scope>
    <source>
        <strain evidence="1">Intl2013</strain>
        <tissue evidence="1">Whole animal</tissue>
    </source>
</reference>
<protein>
    <submittedName>
        <fullName evidence="1">Uncharacterized protein</fullName>
    </submittedName>
</protein>
<dbReference type="AlphaFoldDB" id="A0A177BC41"/>
<evidence type="ECO:0000313" key="1">
    <source>
        <dbReference type="EMBL" id="OAF71770.1"/>
    </source>
</evidence>
<dbReference type="OrthoDB" id="8124016at2759"/>
<keyword evidence="2" id="KW-1185">Reference proteome</keyword>
<proteinExistence type="predicted"/>
<dbReference type="EMBL" id="LWCA01000025">
    <property type="protein sequence ID" value="OAF71770.1"/>
    <property type="molecule type" value="Genomic_DNA"/>
</dbReference>
<name>A0A177BC41_9BILA</name>
<gene>
    <name evidence="1" type="ORF">A3Q56_00477</name>
</gene>
<sequence>MVIDGASVMVKLGKISGLIHQLCHSHGLHRAVVAVKYKENINNIIHSISDNENIINSDLISDESESNSEI</sequence>
<dbReference type="Proteomes" id="UP000078046">
    <property type="component" value="Unassembled WGS sequence"/>
</dbReference>
<evidence type="ECO:0000313" key="2">
    <source>
        <dbReference type="Proteomes" id="UP000078046"/>
    </source>
</evidence>
<accession>A0A177BC41</accession>
<comment type="caution">
    <text evidence="1">The sequence shown here is derived from an EMBL/GenBank/DDBJ whole genome shotgun (WGS) entry which is preliminary data.</text>
</comment>
<organism evidence="1 2">
    <name type="scientific">Intoshia linei</name>
    <dbReference type="NCBI Taxonomy" id="1819745"/>
    <lineage>
        <taxon>Eukaryota</taxon>
        <taxon>Metazoa</taxon>
        <taxon>Spiralia</taxon>
        <taxon>Lophotrochozoa</taxon>
        <taxon>Mesozoa</taxon>
        <taxon>Orthonectida</taxon>
        <taxon>Rhopaluridae</taxon>
        <taxon>Intoshia</taxon>
    </lineage>
</organism>